<gene>
    <name evidence="2" type="ORF">GOHSU_18_01310</name>
</gene>
<evidence type="ECO:0000256" key="1">
    <source>
        <dbReference type="SAM" id="Phobius"/>
    </source>
</evidence>
<dbReference type="OrthoDB" id="3295542at2"/>
<organism evidence="2 3">
    <name type="scientific">Gordonia hirsuta DSM 44140 = NBRC 16056</name>
    <dbReference type="NCBI Taxonomy" id="1121927"/>
    <lineage>
        <taxon>Bacteria</taxon>
        <taxon>Bacillati</taxon>
        <taxon>Actinomycetota</taxon>
        <taxon>Actinomycetes</taxon>
        <taxon>Mycobacteriales</taxon>
        <taxon>Gordoniaceae</taxon>
        <taxon>Gordonia</taxon>
    </lineage>
</organism>
<reference evidence="2 3" key="1">
    <citation type="submission" date="2012-12" db="EMBL/GenBank/DDBJ databases">
        <title>Whole genome shotgun sequence of Gordonia hirsuta NBRC 16056.</title>
        <authorList>
            <person name="Isaki-Nakamura S."/>
            <person name="Hosoyama A."/>
            <person name="Tsuchikane K."/>
            <person name="Katsumata H."/>
            <person name="Baba S."/>
            <person name="Yamazaki S."/>
            <person name="Fujita N."/>
        </authorList>
    </citation>
    <scope>NUCLEOTIDE SEQUENCE [LARGE SCALE GENOMIC DNA]</scope>
    <source>
        <strain evidence="2 3">NBRC 16056</strain>
    </source>
</reference>
<keyword evidence="3" id="KW-1185">Reference proteome</keyword>
<evidence type="ECO:0000313" key="3">
    <source>
        <dbReference type="Proteomes" id="UP000053405"/>
    </source>
</evidence>
<dbReference type="RefSeq" id="WP_005939363.1">
    <property type="nucleotide sequence ID" value="NZ_ATVK01000048.1"/>
</dbReference>
<evidence type="ECO:0000313" key="2">
    <source>
        <dbReference type="EMBL" id="GAC57376.1"/>
    </source>
</evidence>
<keyword evidence="1" id="KW-0472">Membrane</keyword>
<keyword evidence="1" id="KW-0812">Transmembrane</keyword>
<feature type="transmembrane region" description="Helical" evidence="1">
    <location>
        <begin position="107"/>
        <end position="132"/>
    </location>
</feature>
<dbReference type="InterPro" id="IPR013434">
    <property type="entry name" value="CHP02611"/>
</dbReference>
<proteinExistence type="predicted"/>
<dbReference type="Pfam" id="PF09656">
    <property type="entry name" value="PGPGW"/>
    <property type="match status" value="1"/>
</dbReference>
<dbReference type="STRING" id="1121927.GOHSU_18_01310"/>
<dbReference type="AlphaFoldDB" id="L7L9E5"/>
<dbReference type="EMBL" id="BANT01000018">
    <property type="protein sequence ID" value="GAC57376.1"/>
    <property type="molecule type" value="Genomic_DNA"/>
</dbReference>
<comment type="caution">
    <text evidence="2">The sequence shown here is derived from an EMBL/GenBank/DDBJ whole genome shotgun (WGS) entry which is preliminary data.</text>
</comment>
<feature type="transmembrane region" description="Helical" evidence="1">
    <location>
        <begin position="58"/>
        <end position="77"/>
    </location>
</feature>
<sequence>MREKLKKRWQLLRAHAHDQRERIRPYPHLNSAYRAAVAFVGTVMVLGGAAMVPLPTPGFGWILIFLGLGVLSTEFVWAQKLTTWLRRALDWAAAWWKRRSPTEKSGLIFALSVLILLILWLSGMLGTAGSWVGVDRQWLHGPIRRH</sequence>
<accession>L7L9E5</accession>
<dbReference type="InterPro" id="IPR019099">
    <property type="entry name" value="Uncharacterised_PGPGW_TM"/>
</dbReference>
<dbReference type="NCBIfam" id="TIGR02611">
    <property type="entry name" value="TIGR02611 family protein"/>
    <property type="match status" value="1"/>
</dbReference>
<evidence type="ECO:0008006" key="4">
    <source>
        <dbReference type="Google" id="ProtNLM"/>
    </source>
</evidence>
<name>L7L9E5_9ACTN</name>
<protein>
    <recommendedName>
        <fullName evidence="4">TIGR02611 family protein</fullName>
    </recommendedName>
</protein>
<dbReference type="eggNOG" id="ENOG5032ZIV">
    <property type="taxonomic scope" value="Bacteria"/>
</dbReference>
<keyword evidence="1" id="KW-1133">Transmembrane helix</keyword>
<feature type="transmembrane region" description="Helical" evidence="1">
    <location>
        <begin position="32"/>
        <end position="52"/>
    </location>
</feature>
<dbReference type="Proteomes" id="UP000053405">
    <property type="component" value="Unassembled WGS sequence"/>
</dbReference>